<accession>A0ABP0K1A2</accession>
<keyword evidence="7" id="KW-0813">Transport</keyword>
<evidence type="ECO:0000256" key="2">
    <source>
        <dbReference type="ARBA" id="ARBA00022692"/>
    </source>
</evidence>
<keyword evidence="3 5" id="KW-1133">Transmembrane helix</keyword>
<dbReference type="EMBL" id="CAXAMM010009486">
    <property type="protein sequence ID" value="CAK9020535.1"/>
    <property type="molecule type" value="Genomic_DNA"/>
</dbReference>
<organism evidence="7 8">
    <name type="scientific">Durusdinium trenchii</name>
    <dbReference type="NCBI Taxonomy" id="1381693"/>
    <lineage>
        <taxon>Eukaryota</taxon>
        <taxon>Sar</taxon>
        <taxon>Alveolata</taxon>
        <taxon>Dinophyceae</taxon>
        <taxon>Suessiales</taxon>
        <taxon>Symbiodiniaceae</taxon>
        <taxon>Durusdinium</taxon>
    </lineage>
</organism>
<dbReference type="InterPro" id="IPR005821">
    <property type="entry name" value="Ion_trans_dom"/>
</dbReference>
<evidence type="ECO:0000259" key="6">
    <source>
        <dbReference type="Pfam" id="PF00520"/>
    </source>
</evidence>
<sequence>MTRILSDGCQVFRSMGIQLDCVVIVCGILEKLLQALGSGEDISKIGLSRALRLIRIVRLTRIVSRTRRFRELHKLIRMMATCLKALLWSFVFCFVCMTVWAMLIVEVINPLVQE</sequence>
<comment type="subcellular location">
    <subcellularLocation>
        <location evidence="1">Membrane</location>
        <topology evidence="1">Multi-pass membrane protein</topology>
    </subcellularLocation>
</comment>
<dbReference type="SUPFAM" id="SSF81324">
    <property type="entry name" value="Voltage-gated potassium channels"/>
    <property type="match status" value="1"/>
</dbReference>
<dbReference type="Pfam" id="PF00520">
    <property type="entry name" value="Ion_trans"/>
    <property type="match status" value="1"/>
</dbReference>
<evidence type="ECO:0000313" key="8">
    <source>
        <dbReference type="Proteomes" id="UP001642464"/>
    </source>
</evidence>
<gene>
    <name evidence="7" type="ORF">SCF082_LOCUS14949</name>
</gene>
<dbReference type="Proteomes" id="UP001642464">
    <property type="component" value="Unassembled WGS sequence"/>
</dbReference>
<evidence type="ECO:0000256" key="5">
    <source>
        <dbReference type="SAM" id="Phobius"/>
    </source>
</evidence>
<proteinExistence type="predicted"/>
<keyword evidence="8" id="KW-1185">Reference proteome</keyword>
<evidence type="ECO:0000256" key="1">
    <source>
        <dbReference type="ARBA" id="ARBA00004141"/>
    </source>
</evidence>
<reference evidence="7 8" key="1">
    <citation type="submission" date="2024-02" db="EMBL/GenBank/DDBJ databases">
        <authorList>
            <person name="Chen Y."/>
            <person name="Shah S."/>
            <person name="Dougan E. K."/>
            <person name="Thang M."/>
            <person name="Chan C."/>
        </authorList>
    </citation>
    <scope>NUCLEOTIDE SEQUENCE [LARGE SCALE GENOMIC DNA]</scope>
</reference>
<evidence type="ECO:0000313" key="7">
    <source>
        <dbReference type="EMBL" id="CAK9020535.1"/>
    </source>
</evidence>
<feature type="transmembrane region" description="Helical" evidence="5">
    <location>
        <begin position="85"/>
        <end position="105"/>
    </location>
</feature>
<dbReference type="Gene3D" id="1.10.287.70">
    <property type="match status" value="1"/>
</dbReference>
<keyword evidence="2 5" id="KW-0812">Transmembrane</keyword>
<name>A0ABP0K1A2_9DINO</name>
<evidence type="ECO:0000256" key="4">
    <source>
        <dbReference type="ARBA" id="ARBA00023136"/>
    </source>
</evidence>
<feature type="domain" description="Ion transport" evidence="6">
    <location>
        <begin position="4"/>
        <end position="107"/>
    </location>
</feature>
<dbReference type="GO" id="GO:0034220">
    <property type="term" value="P:monoatomic ion transmembrane transport"/>
    <property type="evidence" value="ECO:0007669"/>
    <property type="project" value="UniProtKB-KW"/>
</dbReference>
<protein>
    <submittedName>
        <fullName evidence="7">Sodium channel protein type 11 subunit alpha</fullName>
    </submittedName>
</protein>
<evidence type="ECO:0000256" key="3">
    <source>
        <dbReference type="ARBA" id="ARBA00022989"/>
    </source>
</evidence>
<keyword evidence="7" id="KW-0407">Ion channel</keyword>
<keyword evidence="7" id="KW-0406">Ion transport</keyword>
<keyword evidence="4 5" id="KW-0472">Membrane</keyword>
<feature type="non-terminal residue" evidence="7">
    <location>
        <position position="114"/>
    </location>
</feature>
<comment type="caution">
    <text evidence="7">The sequence shown here is derived from an EMBL/GenBank/DDBJ whole genome shotgun (WGS) entry which is preliminary data.</text>
</comment>